<feature type="domain" description="cGMP-dependent protein kinase interacting" evidence="2">
    <location>
        <begin position="142"/>
        <end position="223"/>
    </location>
</feature>
<accession>A0A0X3PV82</accession>
<dbReference type="Pfam" id="PF15898">
    <property type="entry name" value="PRKG1_interact"/>
    <property type="match status" value="1"/>
</dbReference>
<evidence type="ECO:0000256" key="1">
    <source>
        <dbReference type="SAM" id="MobiDB-lite"/>
    </source>
</evidence>
<dbReference type="EMBL" id="GEEE01007460">
    <property type="protein sequence ID" value="JAP55765.1"/>
    <property type="molecule type" value="Transcribed_RNA"/>
</dbReference>
<reference evidence="3" key="1">
    <citation type="submission" date="2016-01" db="EMBL/GenBank/DDBJ databases">
        <title>Reference transcriptome for the parasite Schistocephalus solidus: insights into the molecular evolution of parasitism.</title>
        <authorList>
            <person name="Hebert F.O."/>
            <person name="Grambauer S."/>
            <person name="Barber I."/>
            <person name="Landry C.R."/>
            <person name="Aubin-Horth N."/>
        </authorList>
    </citation>
    <scope>NUCLEOTIDE SEQUENCE</scope>
</reference>
<evidence type="ECO:0000313" key="3">
    <source>
        <dbReference type="EMBL" id="JAP55765.1"/>
    </source>
</evidence>
<name>A0A0X3PV82_SCHSO</name>
<proteinExistence type="predicted"/>
<protein>
    <recommendedName>
        <fullName evidence="2">cGMP-dependent protein kinase interacting domain-containing protein</fullName>
    </recommendedName>
</protein>
<sequence>MPPERGPRPPSPPPPPPPPPPSIPFPPAGPPVREGLRAAAVLGSARHPPTQSVPPALGQLRPRYRTIALVSSPLRCVGNMAKRLQATARSDLRVPARVPLQRLAIHVPVTPQPFPPHLSHPPPCLQAWRVARGLTTRPFTKQKKSETTQLRTSISAKQKQLDEIRLQLEDTRKAHHPADPDQRKAERQISDREEEMKVLEALRAESEKLKAEHRALTRVVSHLM</sequence>
<feature type="region of interest" description="Disordered" evidence="1">
    <location>
        <begin position="1"/>
        <end position="58"/>
    </location>
</feature>
<dbReference type="AlphaFoldDB" id="A0A0X3PV82"/>
<evidence type="ECO:0000259" key="2">
    <source>
        <dbReference type="Pfam" id="PF15898"/>
    </source>
</evidence>
<dbReference type="InterPro" id="IPR031775">
    <property type="entry name" value="PRKG1_interact"/>
</dbReference>
<feature type="compositionally biased region" description="Pro residues" evidence="1">
    <location>
        <begin position="1"/>
        <end position="30"/>
    </location>
</feature>
<gene>
    <name evidence="3" type="ORF">TR156726</name>
</gene>
<feature type="region of interest" description="Disordered" evidence="1">
    <location>
        <begin position="170"/>
        <end position="191"/>
    </location>
</feature>
<dbReference type="GO" id="GO:0019901">
    <property type="term" value="F:protein kinase binding"/>
    <property type="evidence" value="ECO:0007669"/>
    <property type="project" value="InterPro"/>
</dbReference>
<organism evidence="3">
    <name type="scientific">Schistocephalus solidus</name>
    <name type="common">Tapeworm</name>
    <dbReference type="NCBI Taxonomy" id="70667"/>
    <lineage>
        <taxon>Eukaryota</taxon>
        <taxon>Metazoa</taxon>
        <taxon>Spiralia</taxon>
        <taxon>Lophotrochozoa</taxon>
        <taxon>Platyhelminthes</taxon>
        <taxon>Cestoda</taxon>
        <taxon>Eucestoda</taxon>
        <taxon>Diphyllobothriidea</taxon>
        <taxon>Diphyllobothriidae</taxon>
        <taxon>Schistocephalus</taxon>
    </lineage>
</organism>